<keyword evidence="2" id="KW-1185">Reference proteome</keyword>
<organism evidence="1 2">
    <name type="scientific">Ancylomarina salipaludis</name>
    <dbReference type="NCBI Taxonomy" id="2501299"/>
    <lineage>
        <taxon>Bacteria</taxon>
        <taxon>Pseudomonadati</taxon>
        <taxon>Bacteroidota</taxon>
        <taxon>Bacteroidia</taxon>
        <taxon>Marinilabiliales</taxon>
        <taxon>Marinifilaceae</taxon>
        <taxon>Ancylomarina</taxon>
    </lineage>
</organism>
<name>A0A4Q1JLU2_9BACT</name>
<dbReference type="SUPFAM" id="SSF48452">
    <property type="entry name" value="TPR-like"/>
    <property type="match status" value="1"/>
</dbReference>
<dbReference type="Gene3D" id="1.25.40.390">
    <property type="match status" value="1"/>
</dbReference>
<dbReference type="AlphaFoldDB" id="A0A4Q1JLU2"/>
<evidence type="ECO:0000313" key="2">
    <source>
        <dbReference type="Proteomes" id="UP000289703"/>
    </source>
</evidence>
<keyword evidence="1" id="KW-0449">Lipoprotein</keyword>
<dbReference type="Pfam" id="PF12771">
    <property type="entry name" value="SusD-like_2"/>
    <property type="match status" value="1"/>
</dbReference>
<gene>
    <name evidence="1" type="ORF">EO244_10080</name>
</gene>
<dbReference type="PROSITE" id="PS51257">
    <property type="entry name" value="PROKAR_LIPOPROTEIN"/>
    <property type="match status" value="1"/>
</dbReference>
<accession>A0A4Q1JLU2</accession>
<evidence type="ECO:0000313" key="1">
    <source>
        <dbReference type="EMBL" id="RXQ93915.1"/>
    </source>
</evidence>
<dbReference type="EMBL" id="SAXA01000008">
    <property type="protein sequence ID" value="RXQ93915.1"/>
    <property type="molecule type" value="Genomic_DNA"/>
</dbReference>
<dbReference type="OrthoDB" id="1109828at2"/>
<dbReference type="Proteomes" id="UP000289703">
    <property type="component" value="Unassembled WGS sequence"/>
</dbReference>
<reference evidence="1 2" key="1">
    <citation type="submission" date="2019-01" db="EMBL/GenBank/DDBJ databases">
        <title>Ancylomarina salipaludis sp. nov., isolated from a salt marsh.</title>
        <authorList>
            <person name="Yoon J.-H."/>
        </authorList>
    </citation>
    <scope>NUCLEOTIDE SEQUENCE [LARGE SCALE GENOMIC DNA]</scope>
    <source>
        <strain evidence="1 2">SHSM-M15</strain>
    </source>
</reference>
<protein>
    <submittedName>
        <fullName evidence="1">SusD/RagB family nutrient-binding outer membrane lipoprotein</fullName>
    </submittedName>
</protein>
<dbReference type="InterPro" id="IPR041662">
    <property type="entry name" value="SusD-like_2"/>
</dbReference>
<proteinExistence type="predicted"/>
<comment type="caution">
    <text evidence="1">The sequence shown here is derived from an EMBL/GenBank/DDBJ whole genome shotgun (WGS) entry which is preliminary data.</text>
</comment>
<dbReference type="InterPro" id="IPR011990">
    <property type="entry name" value="TPR-like_helical_dom_sf"/>
</dbReference>
<sequence length="481" mass="53686">MMKKLIYLLVALVGFGFVSCELDDNINPKRATEVPAGTLLTAAQVQFVGQYNSMSVNANISRLLAQYWMETTYTNESRYDFQDRGIPDAFFREIYRDALMDFEEVKKILTAANYTGGLLDEANNKIAITEVLEVYCWTLLTETFGDVPYTEAFMADQDVTQPKYDDAATIYADVLSRLNTAIATLDETAGTFGSSDLLFEGDIVKWRQLAKALKLRMAMRMADIPAFGSQAIVEALASDSELYSASEGAIFNYLGLEPYVNTIYQGFVVDNRSDYVPSNTLIDKMNALNDPRLPLWFTKKDGAYVGLTYGLTAGGAYGNFSHFTDMFFEADLPVILADYVEKEFFLAEAVERGWSVPGTAESHYNNAITASVLQYGGTAADAAAYLAQPAVAYATASGNWKEKIGTQKWIAMYNRGVEGWTEWRRLDFPILNVPEELTYGDIPVRYPYPYDENDMNEENYDAAAAAIGGDKATTKLWWDKN</sequence>